<dbReference type="OrthoDB" id="20109at2759"/>
<dbReference type="InterPro" id="IPR013241">
    <property type="entry name" value="RNase_P_Pop3"/>
</dbReference>
<evidence type="ECO:0000313" key="3">
    <source>
        <dbReference type="Proteomes" id="UP000770015"/>
    </source>
</evidence>
<dbReference type="GO" id="GO:0008033">
    <property type="term" value="P:tRNA processing"/>
    <property type="evidence" value="ECO:0007669"/>
    <property type="project" value="InterPro"/>
</dbReference>
<reference evidence="2" key="1">
    <citation type="journal article" date="2021" name="Nat. Commun.">
        <title>Genetic determinants of endophytism in the Arabidopsis root mycobiome.</title>
        <authorList>
            <person name="Mesny F."/>
            <person name="Miyauchi S."/>
            <person name="Thiergart T."/>
            <person name="Pickel B."/>
            <person name="Atanasova L."/>
            <person name="Karlsson M."/>
            <person name="Huettel B."/>
            <person name="Barry K.W."/>
            <person name="Haridas S."/>
            <person name="Chen C."/>
            <person name="Bauer D."/>
            <person name="Andreopoulos W."/>
            <person name="Pangilinan J."/>
            <person name="LaButti K."/>
            <person name="Riley R."/>
            <person name="Lipzen A."/>
            <person name="Clum A."/>
            <person name="Drula E."/>
            <person name="Henrissat B."/>
            <person name="Kohler A."/>
            <person name="Grigoriev I.V."/>
            <person name="Martin F.M."/>
            <person name="Hacquard S."/>
        </authorList>
    </citation>
    <scope>NUCLEOTIDE SEQUENCE</scope>
    <source>
        <strain evidence="2">MPI-SDFR-AT-0117</strain>
    </source>
</reference>
<name>A0A9P9AAY8_9PEZI</name>
<sequence length="251" mass="27149">MAGPSGPPVNPPLRKKMVYSVDTPFSAVQWPEISSDDQDAILELLCSFLAPIGHHRRNVPASKGKRAKKRKRAAEKEDQAMTDAPPLDEAPERSSFVDVGFSTITRRLQELSGRNASAAGEEPNGQPYAFVFVARSGQSAAFNGHFPQMVAFASKASPDEPPIRLVGYSKACGERLSNSLGLPRVSSIGVRQNAPGAEALINFVRERVSPIPLAWMEEGTSAEFRPCQVLAEEKMVPVTVKSVPAKTLPSR</sequence>
<dbReference type="GO" id="GO:0006364">
    <property type="term" value="P:rRNA processing"/>
    <property type="evidence" value="ECO:0007669"/>
    <property type="project" value="InterPro"/>
</dbReference>
<evidence type="ECO:0000313" key="2">
    <source>
        <dbReference type="EMBL" id="KAH6687233.1"/>
    </source>
</evidence>
<gene>
    <name evidence="2" type="ORF">F5X68DRAFT_261454</name>
</gene>
<keyword evidence="3" id="KW-1185">Reference proteome</keyword>
<proteinExistence type="predicted"/>
<protein>
    <submittedName>
        <fullName evidence="2">Uncharacterized protein</fullName>
    </submittedName>
</protein>
<dbReference type="GO" id="GO:0005829">
    <property type="term" value="C:cytosol"/>
    <property type="evidence" value="ECO:0007669"/>
    <property type="project" value="TreeGrafter"/>
</dbReference>
<dbReference type="PANTHER" id="PTHR28272">
    <property type="entry name" value="RIBONUCLEASES P/MRP PROTEIN SUBUNIT POP3"/>
    <property type="match status" value="1"/>
</dbReference>
<dbReference type="GO" id="GO:0034965">
    <property type="term" value="P:intronic box C/D snoRNA processing"/>
    <property type="evidence" value="ECO:0007669"/>
    <property type="project" value="TreeGrafter"/>
</dbReference>
<dbReference type="GO" id="GO:0000172">
    <property type="term" value="C:ribonuclease MRP complex"/>
    <property type="evidence" value="ECO:0007669"/>
    <property type="project" value="TreeGrafter"/>
</dbReference>
<evidence type="ECO:0000256" key="1">
    <source>
        <dbReference type="SAM" id="MobiDB-lite"/>
    </source>
</evidence>
<dbReference type="GO" id="GO:0004526">
    <property type="term" value="F:ribonuclease P activity"/>
    <property type="evidence" value="ECO:0007669"/>
    <property type="project" value="TreeGrafter"/>
</dbReference>
<organism evidence="2 3">
    <name type="scientific">Plectosphaerella plurivora</name>
    <dbReference type="NCBI Taxonomy" id="936078"/>
    <lineage>
        <taxon>Eukaryota</taxon>
        <taxon>Fungi</taxon>
        <taxon>Dikarya</taxon>
        <taxon>Ascomycota</taxon>
        <taxon>Pezizomycotina</taxon>
        <taxon>Sordariomycetes</taxon>
        <taxon>Hypocreomycetidae</taxon>
        <taxon>Glomerellales</taxon>
        <taxon>Plectosphaerellaceae</taxon>
        <taxon>Plectosphaerella</taxon>
    </lineage>
</organism>
<dbReference type="GO" id="GO:0005655">
    <property type="term" value="C:nucleolar ribonuclease P complex"/>
    <property type="evidence" value="ECO:0007669"/>
    <property type="project" value="TreeGrafter"/>
</dbReference>
<dbReference type="AlphaFoldDB" id="A0A9P9AAY8"/>
<dbReference type="GO" id="GO:0000171">
    <property type="term" value="F:ribonuclease MRP activity"/>
    <property type="evidence" value="ECO:0007669"/>
    <property type="project" value="TreeGrafter"/>
</dbReference>
<accession>A0A9P9AAY8</accession>
<dbReference type="PANTHER" id="PTHR28272:SF1">
    <property type="entry name" value="RIBONUCLEASES P_MRP PROTEIN SUBUNIT POP3"/>
    <property type="match status" value="1"/>
</dbReference>
<feature type="compositionally biased region" description="Basic residues" evidence="1">
    <location>
        <begin position="56"/>
        <end position="73"/>
    </location>
</feature>
<comment type="caution">
    <text evidence="2">The sequence shown here is derived from an EMBL/GenBank/DDBJ whole genome shotgun (WGS) entry which is preliminary data.</text>
</comment>
<dbReference type="Proteomes" id="UP000770015">
    <property type="component" value="Unassembled WGS sequence"/>
</dbReference>
<dbReference type="EMBL" id="JAGSXJ010000011">
    <property type="protein sequence ID" value="KAH6687233.1"/>
    <property type="molecule type" value="Genomic_DNA"/>
</dbReference>
<feature type="region of interest" description="Disordered" evidence="1">
    <location>
        <begin position="56"/>
        <end position="92"/>
    </location>
</feature>